<evidence type="ECO:0000313" key="3">
    <source>
        <dbReference type="Proteomes" id="UP000193963"/>
    </source>
</evidence>
<dbReference type="Proteomes" id="UP000193963">
    <property type="component" value="Unassembled WGS sequence"/>
</dbReference>
<protein>
    <recommendedName>
        <fullName evidence="4">Type II secretion system protein GspC N-terminal domain-containing protein</fullName>
    </recommendedName>
</protein>
<reference evidence="2 3" key="1">
    <citation type="submission" date="2017-03" db="EMBL/GenBank/DDBJ databases">
        <authorList>
            <person name="Afonso C.L."/>
            <person name="Miller P.J."/>
            <person name="Scott M.A."/>
            <person name="Spackman E."/>
            <person name="Goraichik I."/>
            <person name="Dimitrov K.M."/>
            <person name="Suarez D.L."/>
            <person name="Swayne D.E."/>
        </authorList>
    </citation>
    <scope>NUCLEOTIDE SEQUENCE [LARGE SCALE GENOMIC DNA]</scope>
    <source>
        <strain evidence="2 3">CECT 7751</strain>
    </source>
</reference>
<evidence type="ECO:0000313" key="2">
    <source>
        <dbReference type="EMBL" id="SLN48846.1"/>
    </source>
</evidence>
<dbReference type="RefSeq" id="WP_085888383.1">
    <property type="nucleotide sequence ID" value="NZ_FWFN01000004.1"/>
</dbReference>
<dbReference type="AlphaFoldDB" id="A0A1X6ZDU1"/>
<accession>A0A1X6ZDU1</accession>
<dbReference type="EMBL" id="FWFN01000004">
    <property type="protein sequence ID" value="SLN48846.1"/>
    <property type="molecule type" value="Genomic_DNA"/>
</dbReference>
<keyword evidence="3" id="KW-1185">Reference proteome</keyword>
<evidence type="ECO:0000256" key="1">
    <source>
        <dbReference type="SAM" id="MobiDB-lite"/>
    </source>
</evidence>
<organism evidence="2 3">
    <name type="scientific">Pseudooceanicola marinus</name>
    <dbReference type="NCBI Taxonomy" id="396013"/>
    <lineage>
        <taxon>Bacteria</taxon>
        <taxon>Pseudomonadati</taxon>
        <taxon>Pseudomonadota</taxon>
        <taxon>Alphaproteobacteria</taxon>
        <taxon>Rhodobacterales</taxon>
        <taxon>Paracoccaceae</taxon>
        <taxon>Pseudooceanicola</taxon>
    </lineage>
</organism>
<gene>
    <name evidence="2" type="ORF">PSM7751_02340</name>
</gene>
<evidence type="ECO:0008006" key="4">
    <source>
        <dbReference type="Google" id="ProtNLM"/>
    </source>
</evidence>
<name>A0A1X6ZDU1_9RHOB</name>
<feature type="region of interest" description="Disordered" evidence="1">
    <location>
        <begin position="1"/>
        <end position="20"/>
    </location>
</feature>
<sequence>MTDAPRDPAATATQPDSLPMRELSLIGTLTGKPVPEALLRLPGGKIARAQPGDEVAGLQVAAIAPGVVHVLQHGKTYRLLVPGG</sequence>
<proteinExistence type="predicted"/>
<feature type="compositionally biased region" description="Low complexity" evidence="1">
    <location>
        <begin position="7"/>
        <end position="16"/>
    </location>
</feature>
<dbReference type="OrthoDB" id="7868833at2"/>